<dbReference type="AlphaFoldDB" id="A0A9Q1QGC3"/>
<dbReference type="EMBL" id="JAKOGI010000184">
    <property type="protein sequence ID" value="KAJ8440774.1"/>
    <property type="molecule type" value="Genomic_DNA"/>
</dbReference>
<name>A0A9Q1QGC3_9CARY</name>
<organism evidence="2 3">
    <name type="scientific">Carnegiea gigantea</name>
    <dbReference type="NCBI Taxonomy" id="171969"/>
    <lineage>
        <taxon>Eukaryota</taxon>
        <taxon>Viridiplantae</taxon>
        <taxon>Streptophyta</taxon>
        <taxon>Embryophyta</taxon>
        <taxon>Tracheophyta</taxon>
        <taxon>Spermatophyta</taxon>
        <taxon>Magnoliopsida</taxon>
        <taxon>eudicotyledons</taxon>
        <taxon>Gunneridae</taxon>
        <taxon>Pentapetalae</taxon>
        <taxon>Caryophyllales</taxon>
        <taxon>Cactineae</taxon>
        <taxon>Cactaceae</taxon>
        <taxon>Cactoideae</taxon>
        <taxon>Echinocereeae</taxon>
        <taxon>Carnegiea</taxon>
    </lineage>
</organism>
<dbReference type="Proteomes" id="UP001153076">
    <property type="component" value="Unassembled WGS sequence"/>
</dbReference>
<keyword evidence="3" id="KW-1185">Reference proteome</keyword>
<comment type="caution">
    <text evidence="2">The sequence shown here is derived from an EMBL/GenBank/DDBJ whole genome shotgun (WGS) entry which is preliminary data.</text>
</comment>
<protein>
    <submittedName>
        <fullName evidence="2">Uncharacterized protein</fullName>
    </submittedName>
</protein>
<evidence type="ECO:0000313" key="2">
    <source>
        <dbReference type="EMBL" id="KAJ8440774.1"/>
    </source>
</evidence>
<evidence type="ECO:0000313" key="3">
    <source>
        <dbReference type="Proteomes" id="UP001153076"/>
    </source>
</evidence>
<reference evidence="2" key="1">
    <citation type="submission" date="2022-04" db="EMBL/GenBank/DDBJ databases">
        <title>Carnegiea gigantea Genome sequencing and assembly v2.</title>
        <authorList>
            <person name="Copetti D."/>
            <person name="Sanderson M.J."/>
            <person name="Burquez A."/>
            <person name="Wojciechowski M.F."/>
        </authorList>
    </citation>
    <scope>NUCLEOTIDE SEQUENCE</scope>
    <source>
        <strain evidence="2">SGP5-SGP5p</strain>
        <tissue evidence="2">Aerial part</tissue>
    </source>
</reference>
<proteinExistence type="predicted"/>
<feature type="compositionally biased region" description="Basic and acidic residues" evidence="1">
    <location>
        <begin position="180"/>
        <end position="190"/>
    </location>
</feature>
<feature type="region of interest" description="Disordered" evidence="1">
    <location>
        <begin position="153"/>
        <end position="190"/>
    </location>
</feature>
<evidence type="ECO:0000256" key="1">
    <source>
        <dbReference type="SAM" id="MobiDB-lite"/>
    </source>
</evidence>
<feature type="compositionally biased region" description="Basic and acidic residues" evidence="1">
    <location>
        <begin position="153"/>
        <end position="172"/>
    </location>
</feature>
<sequence length="190" mass="21717">MVKEIIGYERSEQKLWYSLKYNKEILIAVEGDMDVRMIFKENDEHDSLYVGSNDASRRRPQKHVVKPRGEIIELFDDDEIIVASNDVGDEETAEIGADEGTQGRGVDEVNNKSDSFWPRSSLFMYGIVCAEKLEKQGLMGRYQRHWKRLKQGEAEKKDLQRQLDEALSKAEAEATAGAERAAKAKEQGYQ</sequence>
<accession>A0A9Q1QGC3</accession>
<gene>
    <name evidence="2" type="ORF">Cgig2_007180</name>
</gene>